<comment type="caution">
    <text evidence="2">The sequence shown here is derived from an EMBL/GenBank/DDBJ whole genome shotgun (WGS) entry which is preliminary data.</text>
</comment>
<dbReference type="PANTHER" id="PTHR37953:SF1">
    <property type="entry name" value="UPF0127 PROTEIN MJ1496"/>
    <property type="match status" value="1"/>
</dbReference>
<name>A0ABU7XEL2_9HYPH</name>
<keyword evidence="3" id="KW-1185">Reference proteome</keyword>
<dbReference type="InterPro" id="IPR038695">
    <property type="entry name" value="Saro_0823-like_sf"/>
</dbReference>
<evidence type="ECO:0000313" key="3">
    <source>
        <dbReference type="Proteomes" id="UP001350748"/>
    </source>
</evidence>
<feature type="chain" id="PRO_5047456589" evidence="1">
    <location>
        <begin position="28"/>
        <end position="154"/>
    </location>
</feature>
<dbReference type="Pfam" id="PF02643">
    <property type="entry name" value="DUF192"/>
    <property type="match status" value="1"/>
</dbReference>
<gene>
    <name evidence="2" type="ORF">V3H18_03330</name>
</gene>
<organism evidence="2 3">
    <name type="scientific">Methylocystis borbori</name>
    <dbReference type="NCBI Taxonomy" id="3118750"/>
    <lineage>
        <taxon>Bacteria</taxon>
        <taxon>Pseudomonadati</taxon>
        <taxon>Pseudomonadota</taxon>
        <taxon>Alphaproteobacteria</taxon>
        <taxon>Hyphomicrobiales</taxon>
        <taxon>Methylocystaceae</taxon>
        <taxon>Methylocystis</taxon>
    </lineage>
</organism>
<dbReference type="Gene3D" id="2.60.120.1140">
    <property type="entry name" value="Protein of unknown function DUF192"/>
    <property type="match status" value="1"/>
</dbReference>
<evidence type="ECO:0000313" key="2">
    <source>
        <dbReference type="EMBL" id="MEF3365560.1"/>
    </source>
</evidence>
<accession>A0ABU7XEL2</accession>
<reference evidence="2 3" key="1">
    <citation type="submission" date="2024-02" db="EMBL/GenBank/DDBJ databases">
        <authorList>
            <person name="Grouzdev D."/>
        </authorList>
    </citation>
    <scope>NUCLEOTIDE SEQUENCE [LARGE SCALE GENOMIC DNA]</scope>
    <source>
        <strain evidence="2 3">9N</strain>
    </source>
</reference>
<dbReference type="InterPro" id="IPR003795">
    <property type="entry name" value="DUF192"/>
</dbReference>
<dbReference type="RefSeq" id="WP_332080470.1">
    <property type="nucleotide sequence ID" value="NZ_JAZHYN010000006.1"/>
</dbReference>
<dbReference type="EMBL" id="JAZHYN010000006">
    <property type="protein sequence ID" value="MEF3365560.1"/>
    <property type="molecule type" value="Genomic_DNA"/>
</dbReference>
<evidence type="ECO:0000256" key="1">
    <source>
        <dbReference type="SAM" id="SignalP"/>
    </source>
</evidence>
<keyword evidence="1" id="KW-0732">Signal</keyword>
<dbReference type="PANTHER" id="PTHR37953">
    <property type="entry name" value="UPF0127 PROTEIN MJ1496"/>
    <property type="match status" value="1"/>
</dbReference>
<feature type="signal peptide" evidence="1">
    <location>
        <begin position="1"/>
        <end position="27"/>
    </location>
</feature>
<dbReference type="Proteomes" id="UP001350748">
    <property type="component" value="Unassembled WGS sequence"/>
</dbReference>
<proteinExistence type="predicted"/>
<sequence>MSASRPFSLLRVLTLFCALAAFCQARAEPTLETVRIVTATGEHVFKVEIADTPKTRMRGLMFRKSMPQDQGMLFDFKSEEPVSMWMKNTHIPLDMVFVAHDGRVASIAADTEPFSEKIISSGEPALAVIELNAGAARRISLAPGDMVRHRLFRQ</sequence>
<protein>
    <submittedName>
        <fullName evidence="2">DUF192 domain-containing protein</fullName>
    </submittedName>
</protein>